<proteinExistence type="predicted"/>
<reference evidence="1" key="1">
    <citation type="submission" date="2014-11" db="EMBL/GenBank/DDBJ databases">
        <authorList>
            <person name="Amaro Gonzalez C."/>
        </authorList>
    </citation>
    <scope>NUCLEOTIDE SEQUENCE</scope>
</reference>
<name>A0A0E9VFS8_ANGAN</name>
<protein>
    <submittedName>
        <fullName evidence="1">Uncharacterized protein</fullName>
    </submittedName>
</protein>
<accession>A0A0E9VFS8</accession>
<sequence>MESIVKSLSNKHINK</sequence>
<evidence type="ECO:0000313" key="1">
    <source>
        <dbReference type="EMBL" id="JAH76058.1"/>
    </source>
</evidence>
<organism evidence="1">
    <name type="scientific">Anguilla anguilla</name>
    <name type="common">European freshwater eel</name>
    <name type="synonym">Muraena anguilla</name>
    <dbReference type="NCBI Taxonomy" id="7936"/>
    <lineage>
        <taxon>Eukaryota</taxon>
        <taxon>Metazoa</taxon>
        <taxon>Chordata</taxon>
        <taxon>Craniata</taxon>
        <taxon>Vertebrata</taxon>
        <taxon>Euteleostomi</taxon>
        <taxon>Actinopterygii</taxon>
        <taxon>Neopterygii</taxon>
        <taxon>Teleostei</taxon>
        <taxon>Anguilliformes</taxon>
        <taxon>Anguillidae</taxon>
        <taxon>Anguilla</taxon>
    </lineage>
</organism>
<dbReference type="EMBL" id="GBXM01032519">
    <property type="protein sequence ID" value="JAH76058.1"/>
    <property type="molecule type" value="Transcribed_RNA"/>
</dbReference>
<reference evidence="1" key="2">
    <citation type="journal article" date="2015" name="Fish Shellfish Immunol.">
        <title>Early steps in the European eel (Anguilla anguilla)-Vibrio vulnificus interaction in the gills: Role of the RtxA13 toxin.</title>
        <authorList>
            <person name="Callol A."/>
            <person name="Pajuelo D."/>
            <person name="Ebbesson L."/>
            <person name="Teles M."/>
            <person name="MacKenzie S."/>
            <person name="Amaro C."/>
        </authorList>
    </citation>
    <scope>NUCLEOTIDE SEQUENCE</scope>
</reference>